<feature type="transmembrane region" description="Helical" evidence="7">
    <location>
        <begin position="112"/>
        <end position="134"/>
    </location>
</feature>
<sequence length="364" mass="38133">MKSPASQSGEASSPRLAAPPPVEASNAPVVTPEAASLDKPKPCRELSGNAKSLIMTSSLFFTITLLQYIASLPRFSNSLALRADCLSMFVDGLSYLGNLAAECNPDEQSKRVVEMAVSGLSLSLLLGFTVYFAVDAIDDIVTAGDKDESVDPHIVLAFAMLGLLFDMLSLFFYAFWNGAQHRGYTPLPSDGDQGKLGTSLSEVAGPRGGVAWLGNINMMSALLHVGSDFLRSLTTLIEATVILNIPTVSSVRADGVSALIVCVIIGVGTLAALLVWIREMQTDLHIHMSPALSKLEAPEYIHLTTHPLDSPHGADEAHKLCQKLGVAPAAVPMAIGAASSAEAQHSPAVAVLHAAPAATQEPGG</sequence>
<feature type="region of interest" description="Disordered" evidence="6">
    <location>
        <begin position="1"/>
        <end position="41"/>
    </location>
</feature>
<feature type="domain" description="Cation efflux protein transmembrane" evidence="8">
    <location>
        <begin position="121"/>
        <end position="270"/>
    </location>
</feature>
<keyword evidence="3" id="KW-0813">Transport</keyword>
<dbReference type="PANTHER" id="PTHR11562">
    <property type="entry name" value="CATION EFFLUX PROTEIN/ ZINC TRANSPORTER"/>
    <property type="match status" value="1"/>
</dbReference>
<keyword evidence="5 7" id="KW-0472">Membrane</keyword>
<name>A0A7S2SW32_9STRA</name>
<dbReference type="InterPro" id="IPR027469">
    <property type="entry name" value="Cation_efflux_TMD_sf"/>
</dbReference>
<keyword evidence="3" id="KW-0406">Ion transport</keyword>
<proteinExistence type="predicted"/>
<evidence type="ECO:0000256" key="7">
    <source>
        <dbReference type="SAM" id="Phobius"/>
    </source>
</evidence>
<keyword evidence="2 7" id="KW-0812">Transmembrane</keyword>
<dbReference type="Gene3D" id="1.20.1510.10">
    <property type="entry name" value="Cation efflux protein transmembrane domain"/>
    <property type="match status" value="1"/>
</dbReference>
<feature type="compositionally biased region" description="Polar residues" evidence="6">
    <location>
        <begin position="1"/>
        <end position="11"/>
    </location>
</feature>
<dbReference type="Pfam" id="PF01545">
    <property type="entry name" value="Cation_efflux"/>
    <property type="match status" value="1"/>
</dbReference>
<keyword evidence="3" id="KW-0862">Zinc</keyword>
<organism evidence="9">
    <name type="scientific">Rhizochromulina marina</name>
    <dbReference type="NCBI Taxonomy" id="1034831"/>
    <lineage>
        <taxon>Eukaryota</taxon>
        <taxon>Sar</taxon>
        <taxon>Stramenopiles</taxon>
        <taxon>Ochrophyta</taxon>
        <taxon>Dictyochophyceae</taxon>
        <taxon>Rhizochromulinales</taxon>
        <taxon>Rhizochromulina</taxon>
    </lineage>
</organism>
<evidence type="ECO:0000256" key="4">
    <source>
        <dbReference type="ARBA" id="ARBA00022989"/>
    </source>
</evidence>
<dbReference type="AlphaFoldDB" id="A0A7S2SW32"/>
<evidence type="ECO:0000256" key="3">
    <source>
        <dbReference type="ARBA" id="ARBA00022906"/>
    </source>
</evidence>
<feature type="transmembrane region" description="Helical" evidence="7">
    <location>
        <begin position="255"/>
        <end position="277"/>
    </location>
</feature>
<comment type="subcellular location">
    <subcellularLocation>
        <location evidence="1">Membrane</location>
        <topology evidence="1">Multi-pass membrane protein</topology>
    </subcellularLocation>
</comment>
<dbReference type="InterPro" id="IPR050681">
    <property type="entry name" value="CDF/SLC30A"/>
</dbReference>
<keyword evidence="3" id="KW-0864">Zinc transport</keyword>
<dbReference type="InterPro" id="IPR058533">
    <property type="entry name" value="Cation_efflux_TM"/>
</dbReference>
<evidence type="ECO:0000256" key="6">
    <source>
        <dbReference type="SAM" id="MobiDB-lite"/>
    </source>
</evidence>
<dbReference type="GO" id="GO:0005886">
    <property type="term" value="C:plasma membrane"/>
    <property type="evidence" value="ECO:0007669"/>
    <property type="project" value="TreeGrafter"/>
</dbReference>
<gene>
    <name evidence="9" type="ORF">RMAR1173_LOCUS22134</name>
</gene>
<reference evidence="9" key="1">
    <citation type="submission" date="2021-01" db="EMBL/GenBank/DDBJ databases">
        <authorList>
            <person name="Corre E."/>
            <person name="Pelletier E."/>
            <person name="Niang G."/>
            <person name="Scheremetjew M."/>
            <person name="Finn R."/>
            <person name="Kale V."/>
            <person name="Holt S."/>
            <person name="Cochrane G."/>
            <person name="Meng A."/>
            <person name="Brown T."/>
            <person name="Cohen L."/>
        </authorList>
    </citation>
    <scope>NUCLEOTIDE SEQUENCE</scope>
    <source>
        <strain evidence="9">CCMP1243</strain>
    </source>
</reference>
<evidence type="ECO:0000256" key="2">
    <source>
        <dbReference type="ARBA" id="ARBA00022692"/>
    </source>
</evidence>
<evidence type="ECO:0000256" key="5">
    <source>
        <dbReference type="ARBA" id="ARBA00023136"/>
    </source>
</evidence>
<dbReference type="PANTHER" id="PTHR11562:SF17">
    <property type="entry name" value="RE54080P-RELATED"/>
    <property type="match status" value="1"/>
</dbReference>
<dbReference type="SUPFAM" id="SSF161111">
    <property type="entry name" value="Cation efflux protein transmembrane domain-like"/>
    <property type="match status" value="1"/>
</dbReference>
<accession>A0A7S2SW32</accession>
<protein>
    <recommendedName>
        <fullName evidence="8">Cation efflux protein transmembrane domain-containing protein</fullName>
    </recommendedName>
</protein>
<dbReference type="GO" id="GO:0005385">
    <property type="term" value="F:zinc ion transmembrane transporter activity"/>
    <property type="evidence" value="ECO:0007669"/>
    <property type="project" value="TreeGrafter"/>
</dbReference>
<dbReference type="EMBL" id="HBHJ01033379">
    <property type="protein sequence ID" value="CAD9711140.1"/>
    <property type="molecule type" value="Transcribed_RNA"/>
</dbReference>
<evidence type="ECO:0000313" key="9">
    <source>
        <dbReference type="EMBL" id="CAD9711140.1"/>
    </source>
</evidence>
<feature type="transmembrane region" description="Helical" evidence="7">
    <location>
        <begin position="154"/>
        <end position="176"/>
    </location>
</feature>
<keyword evidence="4 7" id="KW-1133">Transmembrane helix</keyword>
<evidence type="ECO:0000256" key="1">
    <source>
        <dbReference type="ARBA" id="ARBA00004141"/>
    </source>
</evidence>
<evidence type="ECO:0000259" key="8">
    <source>
        <dbReference type="Pfam" id="PF01545"/>
    </source>
</evidence>